<accession>A0A6J5CK93</accession>
<name>A0A6J5CK93_9BURK</name>
<dbReference type="AlphaFoldDB" id="A0A6J5CK93"/>
<dbReference type="EMBL" id="CADIJZ010000038">
    <property type="protein sequence ID" value="CAB3738716.1"/>
    <property type="molecule type" value="Genomic_DNA"/>
</dbReference>
<organism evidence="1 2">
    <name type="scientific">Paraburkholderia rhynchosiae</name>
    <dbReference type="NCBI Taxonomy" id="487049"/>
    <lineage>
        <taxon>Bacteria</taxon>
        <taxon>Pseudomonadati</taxon>
        <taxon>Pseudomonadota</taxon>
        <taxon>Betaproteobacteria</taxon>
        <taxon>Burkholderiales</taxon>
        <taxon>Burkholderiaceae</taxon>
        <taxon>Paraburkholderia</taxon>
    </lineage>
</organism>
<gene>
    <name evidence="1" type="ORF">LMG27174_06492</name>
</gene>
<dbReference type="Proteomes" id="UP000494205">
    <property type="component" value="Unassembled WGS sequence"/>
</dbReference>
<evidence type="ECO:0000313" key="2">
    <source>
        <dbReference type="Proteomes" id="UP000494205"/>
    </source>
</evidence>
<reference evidence="1 2" key="1">
    <citation type="submission" date="2020-04" db="EMBL/GenBank/DDBJ databases">
        <authorList>
            <person name="De Canck E."/>
        </authorList>
    </citation>
    <scope>NUCLEOTIDE SEQUENCE [LARGE SCALE GENOMIC DNA]</scope>
    <source>
        <strain evidence="1 2">LMG 27174</strain>
    </source>
</reference>
<evidence type="ECO:0000313" key="1">
    <source>
        <dbReference type="EMBL" id="CAB3738716.1"/>
    </source>
</evidence>
<sequence>MWASGMLGGRRMPFNKAVTNVLHERHRESALSFDLSNGRLRYFHNERLVVELLPPNSWTFVATVASNSHWGTRPSQEDLLAVLSAFRNTYLNPYRRRPQAEWFVHAFSTSLGSLDIIRKLGTRWRTSI</sequence>
<proteinExistence type="predicted"/>
<protein>
    <submittedName>
        <fullName evidence="1">Uncharacterized protein</fullName>
    </submittedName>
</protein>